<organism evidence="3 4">
    <name type="scientific">Nocardiopsis ansamitocini</name>
    <dbReference type="NCBI Taxonomy" id="1670832"/>
    <lineage>
        <taxon>Bacteria</taxon>
        <taxon>Bacillati</taxon>
        <taxon>Actinomycetota</taxon>
        <taxon>Actinomycetes</taxon>
        <taxon>Streptosporangiales</taxon>
        <taxon>Nocardiopsidaceae</taxon>
        <taxon>Nocardiopsis</taxon>
    </lineage>
</organism>
<sequence length="427" mass="44613">MSDPRPAAGHRLIRLAALAAAAMLSWPTAAVAQDSPSPSATIADALSQRPVYVDPSLESVLSAEAQEGLVEQIESSDESIYVIVVPLVRGDAWDGDEEQLIGVVSDRLEGDGRFLAMGADSRLDGKDYGGGSSHALYAALAVNIDPEMDNAPLATRLERAVDLTAAGTGEQEYERLYEERDTGGSGLGGLLSGASGQGARSGTGLLLGGGALLVVVVGLGLLLVRRRRTNALPPPLPHSTFAAIDTAQAAQLRSELRSAVTEQGERLASFSLEGASEKAGTAFQKALDAGQAAGKALDETSDLAGLAGVRVLLDMSSEALEATRAGRSAPAPSPHCFFNPLHKGATAPASWRAVGSRQRVRVPACVQCAGALKTHREPEALPATHEGRRIPYYEVPAERSVWAATGYGTLRSDLVQRILRGDLREGS</sequence>
<gene>
    <name evidence="3" type="ORF">Nans01_39260</name>
</gene>
<feature type="chain" id="PRO_5040955874" description="TPM domain-containing protein" evidence="2">
    <location>
        <begin position="33"/>
        <end position="427"/>
    </location>
</feature>
<feature type="signal peptide" evidence="2">
    <location>
        <begin position="1"/>
        <end position="32"/>
    </location>
</feature>
<dbReference type="AlphaFoldDB" id="A0A9W6P9D9"/>
<dbReference type="EMBL" id="BSQG01000008">
    <property type="protein sequence ID" value="GLU49575.1"/>
    <property type="molecule type" value="Genomic_DNA"/>
</dbReference>
<proteinExistence type="predicted"/>
<dbReference type="Proteomes" id="UP001165092">
    <property type="component" value="Unassembled WGS sequence"/>
</dbReference>
<dbReference type="RefSeq" id="WP_285761126.1">
    <property type="nucleotide sequence ID" value="NZ_BSQG01000008.1"/>
</dbReference>
<keyword evidence="1" id="KW-1133">Transmembrane helix</keyword>
<accession>A0A9W6P9D9</accession>
<keyword evidence="2" id="KW-0732">Signal</keyword>
<evidence type="ECO:0000256" key="2">
    <source>
        <dbReference type="SAM" id="SignalP"/>
    </source>
</evidence>
<reference evidence="3" key="1">
    <citation type="submission" date="2023-02" db="EMBL/GenBank/DDBJ databases">
        <title>Nocardiopsis ansamitocini NBRC 112285.</title>
        <authorList>
            <person name="Ichikawa N."/>
            <person name="Sato H."/>
            <person name="Tonouchi N."/>
        </authorList>
    </citation>
    <scope>NUCLEOTIDE SEQUENCE</scope>
    <source>
        <strain evidence="3">NBRC 112285</strain>
    </source>
</reference>
<feature type="transmembrane region" description="Helical" evidence="1">
    <location>
        <begin position="205"/>
        <end position="224"/>
    </location>
</feature>
<protein>
    <recommendedName>
        <fullName evidence="5">TPM domain-containing protein</fullName>
    </recommendedName>
</protein>
<keyword evidence="1" id="KW-0472">Membrane</keyword>
<comment type="caution">
    <text evidence="3">The sequence shown here is derived from an EMBL/GenBank/DDBJ whole genome shotgun (WGS) entry which is preliminary data.</text>
</comment>
<evidence type="ECO:0000313" key="4">
    <source>
        <dbReference type="Proteomes" id="UP001165092"/>
    </source>
</evidence>
<evidence type="ECO:0008006" key="5">
    <source>
        <dbReference type="Google" id="ProtNLM"/>
    </source>
</evidence>
<keyword evidence="1" id="KW-0812">Transmembrane</keyword>
<name>A0A9W6P9D9_9ACTN</name>
<keyword evidence="4" id="KW-1185">Reference proteome</keyword>
<evidence type="ECO:0000256" key="1">
    <source>
        <dbReference type="SAM" id="Phobius"/>
    </source>
</evidence>
<evidence type="ECO:0000313" key="3">
    <source>
        <dbReference type="EMBL" id="GLU49575.1"/>
    </source>
</evidence>